<keyword evidence="4" id="KW-1003">Cell membrane</keyword>
<sequence length="1303" mass="141501">MTRPPLSRRRLLWWALLPALLVGGLQLLVGILPLELTRRELLEDQRIVDADMATLAELQSINARLSALQRSFEKLVDEASGGKLDAASVHRARVMHLDELESIEAQFRRLAPLIERIEGDGSPASGSLVRLQTFRTALASALDMAVVEPIRAVSLGEQAAVRLEEFSAQSARLSLLTSEKARDSVLARSRAFDQAATRAALAAALCGMGLSALWWFAARWLGARTLVLGGALTELARSRTPDPATLRRVDEWAAHTDGLMAELARAVRSFGELREEERQGRNLLERQGALLGAIVQDSPDLIWLKDPDGVYLSCNARFAALLGAPAASLVGRRDADFVDADLAAQLREADLAALASTGPVASELRLRFADGHEEVCHTLKSPLRAPDGRLIGVLGVARDITQLRQSEEALRAREEQLRAVVGQAADAIVVLDEHSLALLEFNDAACQMLGHSRDELAARRLPDLHLPQDRAAIDALADRLQDLEVHRYQSHLQHADGHTVSIDASAQRLQLRDRSCLLVMWRDVTEREAAALALQQYQDSLEKLVAQRTAELAAAKEDAEAANRAKSAFLAAMSHEIRTPMNAIIGMSHLALRTHLSEPQREFLGKIQAASEHLLAIINDILDFSKIEAGKLTLEPTDFELDRLVDQIRDMVIDRVEAKGLEFIVDLDHLPPVLHGDGLRLAQVLLNFVTNAVKFTDQGQVALRASVLREAEQPDEPSCYRFEVSDSGIGLTEDQQERLFQAFEQADGGTTRRYGGTGLGLAISRRLAEAMEGRVGVRSAPGQGACFWIEVPLRPAHQRPPSGEWPLPGLRTLLVDDMAEARASMGVLLGSIGLAVEEAAGGLEALTMLSEAERQGHPYELMLVDWKMPLLDGLQTAQRVDAAGLLRPPVKLLISAALDLPVGLLAQGGFAGHLVKPFTRSALLSALARLGPQLTGGGRPGEPALDPDQAEELLRQRRGVRVLLADDDPLNQIVATGLLERVGVQVVLAGNGEQAIDALRSEHCDLVLMDLHMPGMGGLEATRRLRSQPELTRLPIIAMTASAFGEDRRECLDAGMDDHIAKPVDPDLLYATLVRWLPPASEAVAAQPRPVPAASGPREWDQALARLDATGLVDTRGALRLMRGQADHYLRLLARFTDLHRQDSVQRHLDAHNADAALLHAHSLKGAAANLGLQAVQQAAAALEAALNGREKANLGELARTLDAQVAATVQALQQALPAERLAPSPPQDQLALTHGLQQLLEQLRADSIEATDTFALLQPELQLTEPALTAELRHRIERFDLGAAVQAAEQLLDRLKVPLSSG</sequence>
<dbReference type="InterPro" id="IPR036890">
    <property type="entry name" value="HATPase_C_sf"/>
</dbReference>
<keyword evidence="13" id="KW-0902">Two-component regulatory system</keyword>
<evidence type="ECO:0000259" key="27">
    <source>
        <dbReference type="PROSITE" id="PS50113"/>
    </source>
</evidence>
<feature type="domain" description="PAS" evidence="26">
    <location>
        <begin position="413"/>
        <end position="484"/>
    </location>
</feature>
<comment type="subcellular location">
    <subcellularLocation>
        <location evidence="2">Cell membrane</location>
        <topology evidence="2">Multi-pass membrane protein</topology>
    </subcellularLocation>
</comment>
<dbReference type="CDD" id="cd00130">
    <property type="entry name" value="PAS"/>
    <property type="match status" value="2"/>
</dbReference>
<dbReference type="InterPro" id="IPR036097">
    <property type="entry name" value="HisK_dim/P_sf"/>
</dbReference>
<evidence type="ECO:0000256" key="16">
    <source>
        <dbReference type="ARBA" id="ARBA00058004"/>
    </source>
</evidence>
<feature type="domain" description="PAC" evidence="27">
    <location>
        <begin position="360"/>
        <end position="412"/>
    </location>
</feature>
<keyword evidence="22" id="KW-0175">Coiled coil</keyword>
<feature type="domain" description="Histidine kinase" evidence="24">
    <location>
        <begin position="572"/>
        <end position="795"/>
    </location>
</feature>
<evidence type="ECO:0000259" key="25">
    <source>
        <dbReference type="PROSITE" id="PS50110"/>
    </source>
</evidence>
<dbReference type="CDD" id="cd00082">
    <property type="entry name" value="HisKA"/>
    <property type="match status" value="1"/>
</dbReference>
<evidence type="ECO:0000256" key="7">
    <source>
        <dbReference type="ARBA" id="ARBA00022692"/>
    </source>
</evidence>
<dbReference type="SMART" id="SM00091">
    <property type="entry name" value="PAS"/>
    <property type="match status" value="2"/>
</dbReference>
<dbReference type="PANTHER" id="PTHR45339:SF1">
    <property type="entry name" value="HYBRID SIGNAL TRANSDUCTION HISTIDINE KINASE J"/>
    <property type="match status" value="1"/>
</dbReference>
<evidence type="ECO:0000256" key="5">
    <source>
        <dbReference type="ARBA" id="ARBA00022553"/>
    </source>
</evidence>
<keyword evidence="6" id="KW-0808">Transferase</keyword>
<dbReference type="SMART" id="SM00448">
    <property type="entry name" value="REC"/>
    <property type="match status" value="2"/>
</dbReference>
<evidence type="ECO:0000313" key="29">
    <source>
        <dbReference type="EMBL" id="MBQ0959487.1"/>
    </source>
</evidence>
<dbReference type="Pfam" id="PF00989">
    <property type="entry name" value="PAS"/>
    <property type="match status" value="1"/>
</dbReference>
<feature type="transmembrane region" description="Helical" evidence="23">
    <location>
        <begin position="12"/>
        <end position="32"/>
    </location>
</feature>
<dbReference type="Pfam" id="PF02518">
    <property type="entry name" value="HATPase_c"/>
    <property type="match status" value="1"/>
</dbReference>
<dbReference type="InterPro" id="IPR001789">
    <property type="entry name" value="Sig_transdc_resp-reg_receiver"/>
</dbReference>
<feature type="domain" description="Response regulatory" evidence="25">
    <location>
        <begin position="811"/>
        <end position="931"/>
    </location>
</feature>
<dbReference type="CDD" id="cd17546">
    <property type="entry name" value="REC_hyHK_CKI1_RcsC-like"/>
    <property type="match status" value="2"/>
</dbReference>
<dbReference type="InterPro" id="IPR011006">
    <property type="entry name" value="CheY-like_superfamily"/>
</dbReference>
<comment type="caution">
    <text evidence="29">The sequence shown here is derived from an EMBL/GenBank/DDBJ whole genome shotgun (WGS) entry which is preliminary data.</text>
</comment>
<feature type="modified residue" description="4-aspartylphosphate" evidence="21">
    <location>
        <position position="1010"/>
    </location>
</feature>
<dbReference type="EMBL" id="JAGQDE010000008">
    <property type="protein sequence ID" value="MBQ0959487.1"/>
    <property type="molecule type" value="Genomic_DNA"/>
</dbReference>
<dbReference type="FunFam" id="3.30.565.10:FF:000010">
    <property type="entry name" value="Sensor histidine kinase RcsC"/>
    <property type="match status" value="1"/>
</dbReference>
<dbReference type="NCBIfam" id="TIGR00229">
    <property type="entry name" value="sensory_box"/>
    <property type="match status" value="2"/>
</dbReference>
<evidence type="ECO:0000256" key="18">
    <source>
        <dbReference type="ARBA" id="ARBA00068150"/>
    </source>
</evidence>
<dbReference type="InterPro" id="IPR001610">
    <property type="entry name" value="PAC"/>
</dbReference>
<dbReference type="SUPFAM" id="SSF55785">
    <property type="entry name" value="PYP-like sensor domain (PAS domain)"/>
    <property type="match status" value="2"/>
</dbReference>
<dbReference type="SMART" id="SM00387">
    <property type="entry name" value="HATPase_c"/>
    <property type="match status" value="1"/>
</dbReference>
<dbReference type="SUPFAM" id="SSF55874">
    <property type="entry name" value="ATPase domain of HSP90 chaperone/DNA topoisomerase II/histidine kinase"/>
    <property type="match status" value="1"/>
</dbReference>
<keyword evidence="30" id="KW-1185">Reference proteome</keyword>
<dbReference type="SUPFAM" id="SSF52172">
    <property type="entry name" value="CheY-like"/>
    <property type="match status" value="2"/>
</dbReference>
<dbReference type="Pfam" id="PF00512">
    <property type="entry name" value="HisKA"/>
    <property type="match status" value="1"/>
</dbReference>
<dbReference type="SUPFAM" id="SSF47226">
    <property type="entry name" value="Histidine-containing phosphotransfer domain, HPT domain"/>
    <property type="match status" value="1"/>
</dbReference>
<dbReference type="Pfam" id="PF08448">
    <property type="entry name" value="PAS_4"/>
    <property type="match status" value="1"/>
</dbReference>
<evidence type="ECO:0000256" key="2">
    <source>
        <dbReference type="ARBA" id="ARBA00004651"/>
    </source>
</evidence>
<dbReference type="InterPro" id="IPR036641">
    <property type="entry name" value="HPT_dom_sf"/>
</dbReference>
<dbReference type="InterPro" id="IPR005467">
    <property type="entry name" value="His_kinase_dom"/>
</dbReference>
<keyword evidence="14" id="KW-0843">Virulence</keyword>
<evidence type="ECO:0000256" key="21">
    <source>
        <dbReference type="PROSITE-ProRule" id="PRU00169"/>
    </source>
</evidence>
<dbReference type="SMART" id="SM00086">
    <property type="entry name" value="PAC"/>
    <property type="match status" value="2"/>
</dbReference>
<dbReference type="Gene3D" id="1.20.120.160">
    <property type="entry name" value="HPT domain"/>
    <property type="match status" value="1"/>
</dbReference>
<reference evidence="29" key="1">
    <citation type="submission" date="2021-04" db="EMBL/GenBank/DDBJ databases">
        <title>The genome sequence of Ideonella sp. 4Y11.</title>
        <authorList>
            <person name="Liu Y."/>
        </authorList>
    </citation>
    <scope>NUCLEOTIDE SEQUENCE</scope>
    <source>
        <strain evidence="29">4Y11</strain>
    </source>
</reference>
<dbReference type="GO" id="GO:0005886">
    <property type="term" value="C:plasma membrane"/>
    <property type="evidence" value="ECO:0007669"/>
    <property type="project" value="UniProtKB-SubCell"/>
</dbReference>
<feature type="modified residue" description="Phosphohistidine" evidence="20">
    <location>
        <position position="1162"/>
    </location>
</feature>
<evidence type="ECO:0000256" key="6">
    <source>
        <dbReference type="ARBA" id="ARBA00022679"/>
    </source>
</evidence>
<dbReference type="InterPro" id="IPR003594">
    <property type="entry name" value="HATPase_dom"/>
</dbReference>
<evidence type="ECO:0000256" key="15">
    <source>
        <dbReference type="ARBA" id="ARBA00023136"/>
    </source>
</evidence>
<dbReference type="Gene3D" id="3.40.50.2300">
    <property type="match status" value="2"/>
</dbReference>
<dbReference type="InterPro" id="IPR035965">
    <property type="entry name" value="PAS-like_dom_sf"/>
</dbReference>
<dbReference type="InterPro" id="IPR000014">
    <property type="entry name" value="PAS"/>
</dbReference>
<feature type="coiled-coil region" evidence="22">
    <location>
        <begin position="527"/>
        <end position="565"/>
    </location>
</feature>
<organism evidence="29 30">
    <name type="scientific">Ideonella aquatica</name>
    <dbReference type="NCBI Taxonomy" id="2824119"/>
    <lineage>
        <taxon>Bacteria</taxon>
        <taxon>Pseudomonadati</taxon>
        <taxon>Pseudomonadota</taxon>
        <taxon>Betaproteobacteria</taxon>
        <taxon>Burkholderiales</taxon>
        <taxon>Sphaerotilaceae</taxon>
        <taxon>Ideonella</taxon>
    </lineage>
</organism>
<dbReference type="GO" id="GO:0000155">
    <property type="term" value="F:phosphorelay sensor kinase activity"/>
    <property type="evidence" value="ECO:0007669"/>
    <property type="project" value="InterPro"/>
</dbReference>
<feature type="domain" description="Response regulatory" evidence="25">
    <location>
        <begin position="961"/>
        <end position="1077"/>
    </location>
</feature>
<evidence type="ECO:0000259" key="26">
    <source>
        <dbReference type="PROSITE" id="PS50112"/>
    </source>
</evidence>
<keyword evidence="12 23" id="KW-1133">Transmembrane helix</keyword>
<keyword evidence="10" id="KW-0418">Kinase</keyword>
<evidence type="ECO:0000256" key="23">
    <source>
        <dbReference type="SAM" id="Phobius"/>
    </source>
</evidence>
<dbReference type="Pfam" id="PF01627">
    <property type="entry name" value="Hpt"/>
    <property type="match status" value="1"/>
</dbReference>
<comment type="subunit">
    <text evidence="17">At low DSF concentrations, interacts with RpfF.</text>
</comment>
<comment type="catalytic activity">
    <reaction evidence="1">
        <text>ATP + protein L-histidine = ADP + protein N-phospho-L-histidine.</text>
        <dbReference type="EC" id="2.7.13.3"/>
    </reaction>
</comment>
<evidence type="ECO:0000259" key="28">
    <source>
        <dbReference type="PROSITE" id="PS50894"/>
    </source>
</evidence>
<proteinExistence type="predicted"/>
<dbReference type="PROSITE" id="PS50113">
    <property type="entry name" value="PAC"/>
    <property type="match status" value="1"/>
</dbReference>
<comment type="function">
    <text evidence="16">Member of the two-component regulatory system BvgS/BvgA. Phosphorylates BvgA via a four-step phosphorelay in response to environmental signals.</text>
</comment>
<dbReference type="Pfam" id="PF00072">
    <property type="entry name" value="Response_reg"/>
    <property type="match status" value="2"/>
</dbReference>
<feature type="modified residue" description="4-aspartylphosphate" evidence="21">
    <location>
        <position position="865"/>
    </location>
</feature>
<dbReference type="InterPro" id="IPR000700">
    <property type="entry name" value="PAS-assoc_C"/>
</dbReference>
<dbReference type="InterPro" id="IPR004358">
    <property type="entry name" value="Sig_transdc_His_kin-like_C"/>
</dbReference>
<gene>
    <name evidence="29" type="ORF">KAK06_11050</name>
</gene>
<dbReference type="SMART" id="SM00388">
    <property type="entry name" value="HisKA"/>
    <property type="match status" value="1"/>
</dbReference>
<keyword evidence="11" id="KW-0067">ATP-binding</keyword>
<name>A0A941BJF5_9BURK</name>
<dbReference type="InterPro" id="IPR013656">
    <property type="entry name" value="PAS_4"/>
</dbReference>
<protein>
    <recommendedName>
        <fullName evidence="18">Sensory/regulatory protein RpfC</fullName>
        <ecNumber evidence="3">2.7.13.3</ecNumber>
    </recommendedName>
    <alternativeName>
        <fullName evidence="19">Virulence sensor protein BvgS</fullName>
    </alternativeName>
</protein>
<keyword evidence="7 23" id="KW-0812">Transmembrane</keyword>
<evidence type="ECO:0000256" key="9">
    <source>
        <dbReference type="ARBA" id="ARBA00022741"/>
    </source>
</evidence>
<dbReference type="EC" id="2.7.13.3" evidence="3"/>
<evidence type="ECO:0000256" key="19">
    <source>
        <dbReference type="ARBA" id="ARBA00070152"/>
    </source>
</evidence>
<keyword evidence="5 21" id="KW-0597">Phosphoprotein</keyword>
<evidence type="ECO:0000259" key="24">
    <source>
        <dbReference type="PROSITE" id="PS50109"/>
    </source>
</evidence>
<dbReference type="Gene3D" id="3.30.565.10">
    <property type="entry name" value="Histidine kinase-like ATPase, C-terminal domain"/>
    <property type="match status" value="1"/>
</dbReference>
<dbReference type="CDD" id="cd16922">
    <property type="entry name" value="HATPase_EvgS-ArcB-TorS-like"/>
    <property type="match status" value="1"/>
</dbReference>
<dbReference type="InterPro" id="IPR003661">
    <property type="entry name" value="HisK_dim/P_dom"/>
</dbReference>
<dbReference type="Gene3D" id="1.10.287.130">
    <property type="match status" value="1"/>
</dbReference>
<dbReference type="PROSITE" id="PS50112">
    <property type="entry name" value="PAS"/>
    <property type="match status" value="2"/>
</dbReference>
<evidence type="ECO:0000256" key="12">
    <source>
        <dbReference type="ARBA" id="ARBA00022989"/>
    </source>
</evidence>
<evidence type="ECO:0000256" key="22">
    <source>
        <dbReference type="SAM" id="Coils"/>
    </source>
</evidence>
<accession>A0A941BJF5</accession>
<keyword evidence="15 23" id="KW-0472">Membrane</keyword>
<dbReference type="Gene3D" id="3.30.450.20">
    <property type="entry name" value="PAS domain"/>
    <property type="match status" value="2"/>
</dbReference>
<evidence type="ECO:0000256" key="13">
    <source>
        <dbReference type="ARBA" id="ARBA00023012"/>
    </source>
</evidence>
<dbReference type="InterPro" id="IPR008207">
    <property type="entry name" value="Sig_transdc_His_kin_Hpt_dom"/>
</dbReference>
<evidence type="ECO:0000256" key="17">
    <source>
        <dbReference type="ARBA" id="ARBA00064003"/>
    </source>
</evidence>
<dbReference type="PRINTS" id="PR00344">
    <property type="entry name" value="BCTRLSENSOR"/>
</dbReference>
<dbReference type="PROSITE" id="PS50894">
    <property type="entry name" value="HPT"/>
    <property type="match status" value="1"/>
</dbReference>
<feature type="domain" description="PAS" evidence="26">
    <location>
        <begin position="287"/>
        <end position="358"/>
    </location>
</feature>
<keyword evidence="9" id="KW-0547">Nucleotide-binding</keyword>
<dbReference type="Proteomes" id="UP000678374">
    <property type="component" value="Unassembled WGS sequence"/>
</dbReference>
<dbReference type="FunFam" id="1.10.287.130:FF:000002">
    <property type="entry name" value="Two-component osmosensing histidine kinase"/>
    <property type="match status" value="1"/>
</dbReference>
<evidence type="ECO:0000256" key="1">
    <source>
        <dbReference type="ARBA" id="ARBA00000085"/>
    </source>
</evidence>
<dbReference type="PROSITE" id="PS50109">
    <property type="entry name" value="HIS_KIN"/>
    <property type="match status" value="1"/>
</dbReference>
<evidence type="ECO:0000313" key="30">
    <source>
        <dbReference type="Proteomes" id="UP000678374"/>
    </source>
</evidence>
<dbReference type="GO" id="GO:0005524">
    <property type="term" value="F:ATP binding"/>
    <property type="evidence" value="ECO:0007669"/>
    <property type="project" value="UniProtKB-KW"/>
</dbReference>
<evidence type="ECO:0000256" key="11">
    <source>
        <dbReference type="ARBA" id="ARBA00022840"/>
    </source>
</evidence>
<dbReference type="RefSeq" id="WP_210802130.1">
    <property type="nucleotide sequence ID" value="NZ_JAGQDE010000008.1"/>
</dbReference>
<evidence type="ECO:0000256" key="14">
    <source>
        <dbReference type="ARBA" id="ARBA00023026"/>
    </source>
</evidence>
<evidence type="ECO:0000256" key="4">
    <source>
        <dbReference type="ARBA" id="ARBA00022475"/>
    </source>
</evidence>
<evidence type="ECO:0000256" key="8">
    <source>
        <dbReference type="ARBA" id="ARBA00022729"/>
    </source>
</evidence>
<feature type="domain" description="HPt" evidence="28">
    <location>
        <begin position="1122"/>
        <end position="1216"/>
    </location>
</feature>
<dbReference type="InterPro" id="IPR013767">
    <property type="entry name" value="PAS_fold"/>
</dbReference>
<dbReference type="PANTHER" id="PTHR45339">
    <property type="entry name" value="HYBRID SIGNAL TRANSDUCTION HISTIDINE KINASE J"/>
    <property type="match status" value="1"/>
</dbReference>
<dbReference type="SUPFAM" id="SSF47384">
    <property type="entry name" value="Homodimeric domain of signal transducing histidine kinase"/>
    <property type="match status" value="1"/>
</dbReference>
<dbReference type="PROSITE" id="PS50110">
    <property type="entry name" value="RESPONSE_REGULATORY"/>
    <property type="match status" value="2"/>
</dbReference>
<evidence type="ECO:0000256" key="10">
    <source>
        <dbReference type="ARBA" id="ARBA00022777"/>
    </source>
</evidence>
<keyword evidence="8" id="KW-0732">Signal</keyword>
<evidence type="ECO:0000256" key="3">
    <source>
        <dbReference type="ARBA" id="ARBA00012438"/>
    </source>
</evidence>
<evidence type="ECO:0000256" key="20">
    <source>
        <dbReference type="PROSITE-ProRule" id="PRU00110"/>
    </source>
</evidence>